<comment type="caution">
    <text evidence="1">The sequence shown here is derived from an EMBL/GenBank/DDBJ whole genome shotgun (WGS) entry which is preliminary data.</text>
</comment>
<proteinExistence type="predicted"/>
<evidence type="ECO:0000313" key="2">
    <source>
        <dbReference type="Proteomes" id="UP000659388"/>
    </source>
</evidence>
<dbReference type="EMBL" id="JAESIY010000009">
    <property type="protein sequence ID" value="MBL3657761.1"/>
    <property type="molecule type" value="Genomic_DNA"/>
</dbReference>
<evidence type="ECO:0000313" key="1">
    <source>
        <dbReference type="EMBL" id="MBL3657761.1"/>
    </source>
</evidence>
<protein>
    <submittedName>
        <fullName evidence="1">Uncharacterized protein</fullName>
    </submittedName>
</protein>
<organism evidence="1 2">
    <name type="scientific">Fulvivirga sediminis</name>
    <dbReference type="NCBI Taxonomy" id="2803949"/>
    <lineage>
        <taxon>Bacteria</taxon>
        <taxon>Pseudomonadati</taxon>
        <taxon>Bacteroidota</taxon>
        <taxon>Cytophagia</taxon>
        <taxon>Cytophagales</taxon>
        <taxon>Fulvivirgaceae</taxon>
        <taxon>Fulvivirga</taxon>
    </lineage>
</organism>
<gene>
    <name evidence="1" type="ORF">JL102_16540</name>
</gene>
<keyword evidence="2" id="KW-1185">Reference proteome</keyword>
<reference evidence="1" key="1">
    <citation type="submission" date="2021-01" db="EMBL/GenBank/DDBJ databases">
        <title>Fulvivirga kasyanovii gen. nov., sp nov., a novel member of the phylum Bacteroidetes isolated from seawater in a mussel farm.</title>
        <authorList>
            <person name="Zhao L.-H."/>
            <person name="Wang Z.-J."/>
        </authorList>
    </citation>
    <scope>NUCLEOTIDE SEQUENCE</scope>
    <source>
        <strain evidence="1">2943</strain>
    </source>
</reference>
<name>A0A937K1Q9_9BACT</name>
<dbReference type="AlphaFoldDB" id="A0A937K1Q9"/>
<accession>A0A937K1Q9</accession>
<dbReference type="RefSeq" id="WP_202245551.1">
    <property type="nucleotide sequence ID" value="NZ_JAESIY010000009.1"/>
</dbReference>
<sequence length="124" mass="14697">MDSEEKKAYLLLKSVIFHYHGLDDEEKKNLEESTAELDGHEEMQWVNDFIAEDYFNSFDRARNYLNDIIGNYPKDKRVFYIDMVWKANNLKGYVTELEATAMLQLARDWHVEEDLINILRSSNA</sequence>
<dbReference type="Proteomes" id="UP000659388">
    <property type="component" value="Unassembled WGS sequence"/>
</dbReference>